<dbReference type="Pfam" id="PF01297">
    <property type="entry name" value="ZnuA"/>
    <property type="match status" value="1"/>
</dbReference>
<dbReference type="PANTHER" id="PTHR42953">
    <property type="entry name" value="HIGH-AFFINITY ZINC UPTAKE SYSTEM PROTEIN ZNUA-RELATED"/>
    <property type="match status" value="1"/>
</dbReference>
<feature type="compositionally biased region" description="Acidic residues" evidence="4">
    <location>
        <begin position="144"/>
        <end position="155"/>
    </location>
</feature>
<dbReference type="STRING" id="1261640.BHK98_03695"/>
<protein>
    <submittedName>
        <fullName evidence="6">ABC transporter substrate-binding protein</fullName>
    </submittedName>
</protein>
<evidence type="ECO:0000313" key="7">
    <source>
        <dbReference type="Proteomes" id="UP000187404"/>
    </source>
</evidence>
<feature type="signal peptide" evidence="5">
    <location>
        <begin position="1"/>
        <end position="23"/>
    </location>
</feature>
<evidence type="ECO:0000256" key="4">
    <source>
        <dbReference type="SAM" id="MobiDB-lite"/>
    </source>
</evidence>
<evidence type="ECO:0000256" key="5">
    <source>
        <dbReference type="SAM" id="SignalP"/>
    </source>
</evidence>
<comment type="similarity">
    <text evidence="1">Belongs to the bacterial solute-binding protein 9 family.</text>
</comment>
<evidence type="ECO:0000313" key="6">
    <source>
        <dbReference type="EMBL" id="OLR55242.1"/>
    </source>
</evidence>
<gene>
    <name evidence="6" type="ORF">BHK98_03695</name>
</gene>
<evidence type="ECO:0000256" key="2">
    <source>
        <dbReference type="ARBA" id="ARBA00022448"/>
    </source>
</evidence>
<dbReference type="OrthoDB" id="9810636at2"/>
<dbReference type="EMBL" id="MJIE01000001">
    <property type="protein sequence ID" value="OLR55242.1"/>
    <property type="molecule type" value="Genomic_DNA"/>
</dbReference>
<comment type="caution">
    <text evidence="6">The sequence shown here is derived from an EMBL/GenBank/DDBJ whole genome shotgun (WGS) entry which is preliminary data.</text>
</comment>
<name>A0A1Q9JG79_9FIRM</name>
<evidence type="ECO:0000256" key="1">
    <source>
        <dbReference type="ARBA" id="ARBA00011028"/>
    </source>
</evidence>
<evidence type="ECO:0000256" key="3">
    <source>
        <dbReference type="ARBA" id="ARBA00022729"/>
    </source>
</evidence>
<feature type="region of interest" description="Disordered" evidence="4">
    <location>
        <begin position="132"/>
        <end position="155"/>
    </location>
</feature>
<feature type="chain" id="PRO_5010188686" evidence="5">
    <location>
        <begin position="24"/>
        <end position="335"/>
    </location>
</feature>
<dbReference type="SUPFAM" id="SSF53807">
    <property type="entry name" value="Helical backbone' metal receptor"/>
    <property type="match status" value="1"/>
</dbReference>
<dbReference type="RefSeq" id="WP_075712240.1">
    <property type="nucleotide sequence ID" value="NZ_MJIE01000001.1"/>
</dbReference>
<accession>A0A1Q9JG79</accession>
<dbReference type="AlphaFoldDB" id="A0A1Q9JG79"/>
<dbReference type="PANTHER" id="PTHR42953:SF3">
    <property type="entry name" value="HIGH-AFFINITY ZINC UPTAKE SYSTEM PROTEIN ZNUA"/>
    <property type="match status" value="1"/>
</dbReference>
<reference evidence="6 7" key="1">
    <citation type="journal article" date="2016" name="Appl. Environ. Microbiol.">
        <title>Function and Phylogeny of Bacterial Butyryl Coenzyme A:Acetate Transferases and Their Diversity in the Proximal Colon of Swine.</title>
        <authorList>
            <person name="Trachsel J."/>
            <person name="Bayles D.O."/>
            <person name="Looft T."/>
            <person name="Levine U.Y."/>
            <person name="Allen H.K."/>
        </authorList>
    </citation>
    <scope>NUCLEOTIDE SEQUENCE [LARGE SCALE GENOMIC DNA]</scope>
    <source>
        <strain evidence="6 7">68-3-10</strain>
    </source>
</reference>
<dbReference type="InterPro" id="IPR050492">
    <property type="entry name" value="Bact_metal-bind_prot9"/>
</dbReference>
<keyword evidence="7" id="KW-1185">Reference proteome</keyword>
<dbReference type="Proteomes" id="UP000187404">
    <property type="component" value="Unassembled WGS sequence"/>
</dbReference>
<organism evidence="6 7">
    <name type="scientific">Hornefia porci</name>
    <dbReference type="NCBI Taxonomy" id="2652292"/>
    <lineage>
        <taxon>Bacteria</taxon>
        <taxon>Bacillati</taxon>
        <taxon>Bacillota</taxon>
        <taxon>Clostridia</taxon>
        <taxon>Peptostreptococcales</taxon>
        <taxon>Anaerovoracaceae</taxon>
        <taxon>Hornefia</taxon>
    </lineage>
</organism>
<proteinExistence type="inferred from homology"/>
<dbReference type="GO" id="GO:0030001">
    <property type="term" value="P:metal ion transport"/>
    <property type="evidence" value="ECO:0007669"/>
    <property type="project" value="InterPro"/>
</dbReference>
<keyword evidence="2" id="KW-0813">Transport</keyword>
<sequence>MKKTAVILLAAVVFVAAALSGCAKDSGNSESKTSADSKKIKIVTTIFPEYDWVTQILGSKADQAEVTMLLDNGVDLHSYQPTTEDIAKVKSCDLFIYVGGESDEWVSKALKNSTNRKMKVINLLDVLGDSVKEEESKKGMMPEKEEEEGDSDEPEYDEHVWLSLKNAKVLTKAIAKEIEALDPENANAYGKNEAEYLRQLSALDEKYKKAVRRSAGKTLVVGDRFPFRYMVDDYGLDYYAAFAGCSAETEASFRTISFLAKKVDKLKLKNIATIEGSDRKIARTIIKNTGKKNQHIVTLDSMQSTTSEEVEKGKTYLGVMTANLGVLKKALQREE</sequence>
<dbReference type="PROSITE" id="PS51257">
    <property type="entry name" value="PROKAR_LIPOPROTEIN"/>
    <property type="match status" value="1"/>
</dbReference>
<dbReference type="InterPro" id="IPR006127">
    <property type="entry name" value="ZnuA-like"/>
</dbReference>
<dbReference type="Gene3D" id="3.40.50.1980">
    <property type="entry name" value="Nitrogenase molybdenum iron protein domain"/>
    <property type="match status" value="2"/>
</dbReference>
<keyword evidence="3 5" id="KW-0732">Signal</keyword>
<feature type="compositionally biased region" description="Basic and acidic residues" evidence="4">
    <location>
        <begin position="132"/>
        <end position="143"/>
    </location>
</feature>
<dbReference type="GO" id="GO:0046872">
    <property type="term" value="F:metal ion binding"/>
    <property type="evidence" value="ECO:0007669"/>
    <property type="project" value="InterPro"/>
</dbReference>